<name>A0ABS7WY26_9GAMM</name>
<accession>A0ABS7WY26</accession>
<reference evidence="1 2" key="1">
    <citation type="submission" date="2021-05" db="EMBL/GenBank/DDBJ databases">
        <title>Petroleum and Energy Research Collection (APPE): ex situ preservation of microbial diversity associated with the oil industry and exploitation of its biotechnological potential.</title>
        <authorList>
            <person name="Paixao C.T.M."/>
            <person name="Gomes M.B."/>
            <person name="Oliveira V.M."/>
        </authorList>
    </citation>
    <scope>NUCLEOTIDE SEQUENCE [LARGE SCALE GENOMIC DNA]</scope>
    <source>
        <strain evidence="1 2">LIT2</strain>
    </source>
</reference>
<sequence>MEGHLATAEALYRSGHGDQGAAHLTHPLIEQYPKLEPALEAHDEEAPLESALEALSDKAGQTADWAQLAPAVAKARQAIDAAQADVAVETRQSPRFIGDVTLALLKQAAAEYEEAVKDGRFANAAEYQDGRGFVQVATQLWQTSADTLRDADGKVYSKGEAELEALSRIWPEAVPPAEPVKAPGEVYAEVARFELVTSPLRH</sequence>
<dbReference type="RefSeq" id="WP_224420535.1">
    <property type="nucleotide sequence ID" value="NZ_JAGXFD010000001.1"/>
</dbReference>
<keyword evidence="2" id="KW-1185">Reference proteome</keyword>
<evidence type="ECO:0000313" key="2">
    <source>
        <dbReference type="Proteomes" id="UP001319883"/>
    </source>
</evidence>
<protein>
    <submittedName>
        <fullName evidence="1">Uncharacterized protein</fullName>
    </submittedName>
</protein>
<dbReference type="Proteomes" id="UP001319883">
    <property type="component" value="Unassembled WGS sequence"/>
</dbReference>
<evidence type="ECO:0000313" key="1">
    <source>
        <dbReference type="EMBL" id="MBZ9567240.1"/>
    </source>
</evidence>
<organism evidence="1 2">
    <name type="scientific">Modicisalibacter tunisiensis</name>
    <dbReference type="NCBI Taxonomy" id="390637"/>
    <lineage>
        <taxon>Bacteria</taxon>
        <taxon>Pseudomonadati</taxon>
        <taxon>Pseudomonadota</taxon>
        <taxon>Gammaproteobacteria</taxon>
        <taxon>Oceanospirillales</taxon>
        <taxon>Halomonadaceae</taxon>
        <taxon>Modicisalibacter</taxon>
    </lineage>
</organism>
<dbReference type="EMBL" id="JAGXFD010000001">
    <property type="protein sequence ID" value="MBZ9567240.1"/>
    <property type="molecule type" value="Genomic_DNA"/>
</dbReference>
<gene>
    <name evidence="1" type="ORF">KGQ91_06030</name>
</gene>
<proteinExistence type="predicted"/>
<comment type="caution">
    <text evidence="1">The sequence shown here is derived from an EMBL/GenBank/DDBJ whole genome shotgun (WGS) entry which is preliminary data.</text>
</comment>